<organism evidence="2 3">
    <name type="scientific">Ferroplasma acidiphilum</name>
    <dbReference type="NCBI Taxonomy" id="74969"/>
    <lineage>
        <taxon>Archaea</taxon>
        <taxon>Methanobacteriati</taxon>
        <taxon>Thermoplasmatota</taxon>
        <taxon>Thermoplasmata</taxon>
        <taxon>Thermoplasmatales</taxon>
        <taxon>Ferroplasmaceae</taxon>
        <taxon>Ferroplasma</taxon>
    </lineage>
</organism>
<dbReference type="SUPFAM" id="SSF52499">
    <property type="entry name" value="Isochorismatase-like hydrolases"/>
    <property type="match status" value="1"/>
</dbReference>
<dbReference type="AlphaFoldDB" id="A0A7K4FLL9"/>
<sequence length="191" mass="22818">MIKPDDSIIVLVNYNTEFFRNCFSKMEFLMGMDYINNFIDKYRVPVIFTERELNYTVENPELLKLRNRKEENRMKNMAPPSDYDKGFIEEFNKKIRVNNTVKTWKEDIFYRSSLEEEISKTGRRSIFLGGFFTDTDIFISSANANIREYNTIVVSDITSTYSERLYFQSLEMISQFVDVTDTRDMEQYYPV</sequence>
<reference evidence="2 3" key="1">
    <citation type="submission" date="2020-05" db="EMBL/GenBank/DDBJ databases">
        <authorList>
            <person name="Zhang R."/>
        </authorList>
    </citation>
    <scope>NUCLEOTIDE SEQUENCE [LARGE SCALE GENOMIC DNA]</scope>
    <source>
        <strain evidence="2 3">DSM 28986</strain>
    </source>
</reference>
<evidence type="ECO:0000313" key="3">
    <source>
        <dbReference type="Proteomes" id="UP000546917"/>
    </source>
</evidence>
<dbReference type="InterPro" id="IPR000868">
    <property type="entry name" value="Isochorismatase-like_dom"/>
</dbReference>
<proteinExistence type="predicted"/>
<accession>A0A7K4FLL9</accession>
<feature type="domain" description="Isochorismatase-like" evidence="1">
    <location>
        <begin position="8"/>
        <end position="183"/>
    </location>
</feature>
<dbReference type="InterPro" id="IPR036380">
    <property type="entry name" value="Isochorismatase-like_sf"/>
</dbReference>
<dbReference type="GeneID" id="84218348"/>
<dbReference type="EMBL" id="JABGBP010000007">
    <property type="protein sequence ID" value="NOL59258.1"/>
    <property type="molecule type" value="Genomic_DNA"/>
</dbReference>
<comment type="caution">
    <text evidence="2">The sequence shown here is derived from an EMBL/GenBank/DDBJ whole genome shotgun (WGS) entry which is preliminary data.</text>
</comment>
<name>A0A7K4FLL9_9ARCH</name>
<keyword evidence="2" id="KW-0378">Hydrolase</keyword>
<dbReference type="Gene3D" id="3.40.50.850">
    <property type="entry name" value="Isochorismatase-like"/>
    <property type="match status" value="1"/>
</dbReference>
<dbReference type="Pfam" id="PF00857">
    <property type="entry name" value="Isochorismatase"/>
    <property type="match status" value="1"/>
</dbReference>
<evidence type="ECO:0000313" key="2">
    <source>
        <dbReference type="EMBL" id="NOL59258.1"/>
    </source>
</evidence>
<dbReference type="Proteomes" id="UP000546917">
    <property type="component" value="Unassembled WGS sequence"/>
</dbReference>
<dbReference type="GO" id="GO:0016787">
    <property type="term" value="F:hydrolase activity"/>
    <property type="evidence" value="ECO:0007669"/>
    <property type="project" value="UniProtKB-KW"/>
</dbReference>
<dbReference type="RefSeq" id="WP_171481138.1">
    <property type="nucleotide sequence ID" value="NZ_CP133600.1"/>
</dbReference>
<gene>
    <name evidence="2" type="ORF">HLB00_00190</name>
</gene>
<protein>
    <submittedName>
        <fullName evidence="2">Cysteine hydrolase</fullName>
    </submittedName>
</protein>
<evidence type="ECO:0000259" key="1">
    <source>
        <dbReference type="Pfam" id="PF00857"/>
    </source>
</evidence>